<keyword evidence="1" id="KW-1133">Transmembrane helix</keyword>
<protein>
    <submittedName>
        <fullName evidence="3">Uncharacterized protein</fullName>
    </submittedName>
</protein>
<evidence type="ECO:0000256" key="1">
    <source>
        <dbReference type="SAM" id="Phobius"/>
    </source>
</evidence>
<keyword evidence="1" id="KW-0812">Transmembrane</keyword>
<reference evidence="4" key="1">
    <citation type="submission" date="2017-01" db="EMBL/GenBank/DDBJ databases">
        <title>Comparative genomics of anhydrobiosis in the tardigrade Hypsibius dujardini.</title>
        <authorList>
            <person name="Yoshida Y."/>
            <person name="Koutsovoulos G."/>
            <person name="Laetsch D."/>
            <person name="Stevens L."/>
            <person name="Kumar S."/>
            <person name="Horikawa D."/>
            <person name="Ishino K."/>
            <person name="Komine S."/>
            <person name="Tomita M."/>
            <person name="Blaxter M."/>
            <person name="Arakawa K."/>
        </authorList>
    </citation>
    <scope>NUCLEOTIDE SEQUENCE [LARGE SCALE GENOMIC DNA]</scope>
    <source>
        <strain evidence="4">Z151</strain>
    </source>
</reference>
<name>A0A1W0WN01_HYPEX</name>
<evidence type="ECO:0000313" key="3">
    <source>
        <dbReference type="EMBL" id="OQV16503.1"/>
    </source>
</evidence>
<keyword evidence="4" id="KW-1185">Reference proteome</keyword>
<proteinExistence type="predicted"/>
<feature type="chain" id="PRO_5012167288" evidence="2">
    <location>
        <begin position="26"/>
        <end position="120"/>
    </location>
</feature>
<dbReference type="EMBL" id="MTYJ01000073">
    <property type="protein sequence ID" value="OQV16503.1"/>
    <property type="molecule type" value="Genomic_DNA"/>
</dbReference>
<keyword evidence="2" id="KW-0732">Signal</keyword>
<gene>
    <name evidence="3" type="ORF">BV898_09341</name>
</gene>
<accession>A0A1W0WN01</accession>
<sequence>MAAVSLSKNAVALALLFTLLQLVQPILPAISGGDHEDSLFKALNFQQSRSAATLGWKCIGRMIASRHVFLEIFLFIMVMKLSSWKGFLLTPSNRRNSMSSRATAEDEDLVFEGKIHYTLA</sequence>
<keyword evidence="1" id="KW-0472">Membrane</keyword>
<dbReference type="Proteomes" id="UP000192578">
    <property type="component" value="Unassembled WGS sequence"/>
</dbReference>
<evidence type="ECO:0000256" key="2">
    <source>
        <dbReference type="SAM" id="SignalP"/>
    </source>
</evidence>
<comment type="caution">
    <text evidence="3">The sequence shown here is derived from an EMBL/GenBank/DDBJ whole genome shotgun (WGS) entry which is preliminary data.</text>
</comment>
<feature type="transmembrane region" description="Helical" evidence="1">
    <location>
        <begin position="72"/>
        <end position="91"/>
    </location>
</feature>
<feature type="signal peptide" evidence="2">
    <location>
        <begin position="1"/>
        <end position="25"/>
    </location>
</feature>
<evidence type="ECO:0000313" key="4">
    <source>
        <dbReference type="Proteomes" id="UP000192578"/>
    </source>
</evidence>
<dbReference type="AlphaFoldDB" id="A0A1W0WN01"/>
<organism evidence="3 4">
    <name type="scientific">Hypsibius exemplaris</name>
    <name type="common">Freshwater tardigrade</name>
    <dbReference type="NCBI Taxonomy" id="2072580"/>
    <lineage>
        <taxon>Eukaryota</taxon>
        <taxon>Metazoa</taxon>
        <taxon>Ecdysozoa</taxon>
        <taxon>Tardigrada</taxon>
        <taxon>Eutardigrada</taxon>
        <taxon>Parachela</taxon>
        <taxon>Hypsibioidea</taxon>
        <taxon>Hypsibiidae</taxon>
        <taxon>Hypsibius</taxon>
    </lineage>
</organism>